<proteinExistence type="predicted"/>
<dbReference type="SUPFAM" id="SSF81383">
    <property type="entry name" value="F-box domain"/>
    <property type="match status" value="1"/>
</dbReference>
<feature type="compositionally biased region" description="Basic and acidic residues" evidence="1">
    <location>
        <begin position="1"/>
        <end position="13"/>
    </location>
</feature>
<gene>
    <name evidence="3" type="ORF">BAE44_0004302</name>
</gene>
<comment type="caution">
    <text evidence="3">The sequence shown here is derived from an EMBL/GenBank/DDBJ whole genome shotgun (WGS) entry which is preliminary data.</text>
</comment>
<dbReference type="InterPro" id="IPR001810">
    <property type="entry name" value="F-box_dom"/>
</dbReference>
<feature type="domain" description="F-box" evidence="2">
    <location>
        <begin position="24"/>
        <end position="62"/>
    </location>
</feature>
<dbReference type="EMBL" id="LWDX02014593">
    <property type="protein sequence ID" value="OEL34679.1"/>
    <property type="molecule type" value="Genomic_DNA"/>
</dbReference>
<keyword evidence="4" id="KW-1185">Reference proteome</keyword>
<evidence type="ECO:0000313" key="3">
    <source>
        <dbReference type="EMBL" id="OEL34679.1"/>
    </source>
</evidence>
<dbReference type="Gene3D" id="1.20.1280.50">
    <property type="match status" value="1"/>
</dbReference>
<dbReference type="PANTHER" id="PTHR32133:SF134">
    <property type="entry name" value="OS05G0320100 PROTEIN"/>
    <property type="match status" value="1"/>
</dbReference>
<dbReference type="AlphaFoldDB" id="A0A1E5WB78"/>
<name>A0A1E5WB78_9POAL</name>
<dbReference type="PANTHER" id="PTHR32133">
    <property type="entry name" value="OS07G0120400 PROTEIN"/>
    <property type="match status" value="1"/>
</dbReference>
<dbReference type="Proteomes" id="UP000095767">
    <property type="component" value="Unassembled WGS sequence"/>
</dbReference>
<organism evidence="3 4">
    <name type="scientific">Dichanthelium oligosanthes</name>
    <dbReference type="NCBI Taxonomy" id="888268"/>
    <lineage>
        <taxon>Eukaryota</taxon>
        <taxon>Viridiplantae</taxon>
        <taxon>Streptophyta</taxon>
        <taxon>Embryophyta</taxon>
        <taxon>Tracheophyta</taxon>
        <taxon>Spermatophyta</taxon>
        <taxon>Magnoliopsida</taxon>
        <taxon>Liliopsida</taxon>
        <taxon>Poales</taxon>
        <taxon>Poaceae</taxon>
        <taxon>PACMAD clade</taxon>
        <taxon>Panicoideae</taxon>
        <taxon>Panicodae</taxon>
        <taxon>Paniceae</taxon>
        <taxon>Dichantheliinae</taxon>
        <taxon>Dichanthelium</taxon>
    </lineage>
</organism>
<dbReference type="InterPro" id="IPR036047">
    <property type="entry name" value="F-box-like_dom_sf"/>
</dbReference>
<protein>
    <recommendedName>
        <fullName evidence="2">F-box domain-containing protein</fullName>
    </recommendedName>
</protein>
<sequence>MAEPEAEHRREGPEPEPCPVLGSNDLLPVILRRLPPRPSSLPRASLVCRRWRDLFASRNFLRDFRAFHRAALPVLGLFHNTDLGDPDRRFVAAVDPPDRLPA</sequence>
<dbReference type="Pfam" id="PF00646">
    <property type="entry name" value="F-box"/>
    <property type="match status" value="1"/>
</dbReference>
<reference evidence="3 4" key="1">
    <citation type="submission" date="2016-09" db="EMBL/GenBank/DDBJ databases">
        <title>The draft genome of Dichanthelium oligosanthes: A C3 panicoid grass species.</title>
        <authorList>
            <person name="Studer A.J."/>
            <person name="Schnable J.C."/>
            <person name="Brutnell T.P."/>
        </authorList>
    </citation>
    <scope>NUCLEOTIDE SEQUENCE [LARGE SCALE GENOMIC DNA]</scope>
    <source>
        <strain evidence="4">cv. Kellogg 1175</strain>
        <tissue evidence="3">Leaf</tissue>
    </source>
</reference>
<evidence type="ECO:0000313" key="4">
    <source>
        <dbReference type="Proteomes" id="UP000095767"/>
    </source>
</evidence>
<feature type="region of interest" description="Disordered" evidence="1">
    <location>
        <begin position="1"/>
        <end position="21"/>
    </location>
</feature>
<evidence type="ECO:0000259" key="2">
    <source>
        <dbReference type="Pfam" id="PF00646"/>
    </source>
</evidence>
<accession>A0A1E5WB78</accession>
<evidence type="ECO:0000256" key="1">
    <source>
        <dbReference type="SAM" id="MobiDB-lite"/>
    </source>
</evidence>